<dbReference type="Proteomes" id="UP000504640">
    <property type="component" value="Unplaced"/>
</dbReference>
<proteinExistence type="predicted"/>
<accession>A0A6J3IBF4</accession>
<organism evidence="2 3">
    <name type="scientific">Sapajus apella</name>
    <name type="common">Brown-capped capuchin</name>
    <name type="synonym">Cebus apella</name>
    <dbReference type="NCBI Taxonomy" id="9515"/>
    <lineage>
        <taxon>Eukaryota</taxon>
        <taxon>Metazoa</taxon>
        <taxon>Chordata</taxon>
        <taxon>Craniata</taxon>
        <taxon>Vertebrata</taxon>
        <taxon>Euteleostomi</taxon>
        <taxon>Mammalia</taxon>
        <taxon>Eutheria</taxon>
        <taxon>Euarchontoglires</taxon>
        <taxon>Primates</taxon>
        <taxon>Haplorrhini</taxon>
        <taxon>Platyrrhini</taxon>
        <taxon>Cebidae</taxon>
        <taxon>Cebinae</taxon>
        <taxon>Sapajus</taxon>
    </lineage>
</organism>
<dbReference type="GeneID" id="116555167"/>
<sequence>MGAALNSLPQLPGCPRLPKAQISGAGGGGRRRSQEARPLHSLSSPSSARQRAAPWGRPRSGDGGGSEGASLWETPSSSTKHAFLAARYGTTLPPSPFQGLRQCGSLVSLESPLSLHCVNVVAIKF</sequence>
<feature type="region of interest" description="Disordered" evidence="1">
    <location>
        <begin position="1"/>
        <end position="75"/>
    </location>
</feature>
<feature type="compositionally biased region" description="Low complexity" evidence="1">
    <location>
        <begin position="39"/>
        <end position="54"/>
    </location>
</feature>
<evidence type="ECO:0000313" key="2">
    <source>
        <dbReference type="Proteomes" id="UP000504640"/>
    </source>
</evidence>
<protein>
    <submittedName>
        <fullName evidence="3">Uncharacterized protein LOC116555167</fullName>
    </submittedName>
</protein>
<name>A0A6J3IBF4_SAPAP</name>
<evidence type="ECO:0000313" key="3">
    <source>
        <dbReference type="RefSeq" id="XP_032139550.1"/>
    </source>
</evidence>
<dbReference type="RefSeq" id="XP_032139550.1">
    <property type="nucleotide sequence ID" value="XM_032283659.1"/>
</dbReference>
<reference evidence="3" key="1">
    <citation type="submission" date="2025-08" db="UniProtKB">
        <authorList>
            <consortium name="RefSeq"/>
        </authorList>
    </citation>
    <scope>IDENTIFICATION</scope>
    <source>
        <tissue evidence="3">Blood</tissue>
    </source>
</reference>
<evidence type="ECO:0000256" key="1">
    <source>
        <dbReference type="SAM" id="MobiDB-lite"/>
    </source>
</evidence>
<keyword evidence="2" id="KW-1185">Reference proteome</keyword>
<gene>
    <name evidence="3" type="primary">LOC116555167</name>
</gene>
<dbReference type="AlphaFoldDB" id="A0A6J3IBF4"/>